<reference evidence="3 4" key="2">
    <citation type="journal article" date="2013" name="PLoS ONE">
        <title>INDIGO - INtegrated Data Warehouse of MIcrobial GenOmes with Examples from the Red Sea Extremophiles.</title>
        <authorList>
            <person name="Alam I."/>
            <person name="Antunes A."/>
            <person name="Kamau A.A."/>
            <person name="Ba Alawi W."/>
            <person name="Kalkatawi M."/>
            <person name="Stingl U."/>
            <person name="Bajic V.B."/>
        </authorList>
    </citation>
    <scope>NUCLEOTIDE SEQUENCE [LARGE SCALE GENOMIC DNA]</scope>
    <source>
        <strain evidence="3 4">SARL4B</strain>
    </source>
</reference>
<dbReference type="SUPFAM" id="SSF52833">
    <property type="entry name" value="Thioredoxin-like"/>
    <property type="match status" value="1"/>
</dbReference>
<reference evidence="3 4" key="1">
    <citation type="journal article" date="2011" name="J. Bacteriol.">
        <title>Genome sequence of Halorhabdus tiamatea, the first archaeon isolated from a deep-sea anoxic brine lake.</title>
        <authorList>
            <person name="Antunes A."/>
            <person name="Alam I."/>
            <person name="Bajic V.B."/>
            <person name="Stingl U."/>
        </authorList>
    </citation>
    <scope>NUCLEOTIDE SEQUENCE [LARGE SCALE GENOMIC DNA]</scope>
    <source>
        <strain evidence="3 4">SARL4B</strain>
    </source>
</reference>
<accession>F7PPW9</accession>
<evidence type="ECO:0000259" key="1">
    <source>
        <dbReference type="PROSITE" id="PS51352"/>
    </source>
</evidence>
<dbReference type="EMBL" id="AFNT02000047">
    <property type="protein sequence ID" value="ERJ05010.1"/>
    <property type="molecule type" value="Genomic_DNA"/>
</dbReference>
<dbReference type="GO" id="GO:0003756">
    <property type="term" value="F:protein disulfide isomerase activity"/>
    <property type="evidence" value="ECO:0007669"/>
    <property type="project" value="UniProtKB-EC"/>
</dbReference>
<name>F7PPW9_9EURY</name>
<dbReference type="CDD" id="cd02947">
    <property type="entry name" value="TRX_family"/>
    <property type="match status" value="1"/>
</dbReference>
<dbReference type="PANTHER" id="PTHR45663:SF11">
    <property type="entry name" value="GEO12009P1"/>
    <property type="match status" value="1"/>
</dbReference>
<proteinExistence type="predicted"/>
<evidence type="ECO:0000313" key="4">
    <source>
        <dbReference type="Proteomes" id="UP000003861"/>
    </source>
</evidence>
<dbReference type="InterPro" id="IPR013766">
    <property type="entry name" value="Thioredoxin_domain"/>
</dbReference>
<protein>
    <submittedName>
        <fullName evidence="2">Thioredoxin domain protein</fullName>
    </submittedName>
    <submittedName>
        <fullName evidence="3">Thioredoxin protein</fullName>
        <ecNumber evidence="3">5.3.4.1</ecNumber>
    </submittedName>
</protein>
<dbReference type="eggNOG" id="arCOG01972">
    <property type="taxonomic scope" value="Archaea"/>
</dbReference>
<dbReference type="AlphaFoldDB" id="F7PPW9"/>
<dbReference type="GO" id="GO:0005737">
    <property type="term" value="C:cytoplasm"/>
    <property type="evidence" value="ECO:0007669"/>
    <property type="project" value="TreeGrafter"/>
</dbReference>
<keyword evidence="3" id="KW-0413">Isomerase</keyword>
<dbReference type="PATRIC" id="fig|1033806.12.peg.281"/>
<evidence type="ECO:0000313" key="5">
    <source>
        <dbReference type="Proteomes" id="UP000015381"/>
    </source>
</evidence>
<dbReference type="GeneID" id="23798373"/>
<reference evidence="2 5" key="3">
    <citation type="journal article" date="2014" name="Environ. Microbiol.">
        <title>Halorhabdus tiamatea: proteogenomics and glycosidase activity measurements identify the first cultivated euryarchaeon from a deep-sea anoxic brine lake as potential polysaccharide degrader.</title>
        <authorList>
            <person name="Werner J."/>
            <person name="Ferrer M."/>
            <person name="Michel G."/>
            <person name="Mann A.J."/>
            <person name="Huang S."/>
            <person name="Juarez S."/>
            <person name="Ciordia S."/>
            <person name="Albar J.P."/>
            <person name="Alcaide M."/>
            <person name="La Cono V."/>
            <person name="Yakimov M.M."/>
            <person name="Antunes A."/>
            <person name="Taborda M."/>
            <person name="Da Costa M.S."/>
            <person name="Amann R.I."/>
            <person name="Gloeckner F.O."/>
            <person name="Golyshina O.V."/>
            <person name="Golyshin P.N."/>
            <person name="Teeling H."/>
        </authorList>
    </citation>
    <scope>NUCLEOTIDE SEQUENCE [LARGE SCALE GENOMIC DNA]</scope>
    <source>
        <strain evidence="5">SARL4B</strain>
        <strain evidence="2">Type strain: SARL4B</strain>
    </source>
</reference>
<organism evidence="3 4">
    <name type="scientific">Halorhabdus tiamatea SARL4B</name>
    <dbReference type="NCBI Taxonomy" id="1033806"/>
    <lineage>
        <taxon>Archaea</taxon>
        <taxon>Methanobacteriati</taxon>
        <taxon>Methanobacteriota</taxon>
        <taxon>Stenosarchaea group</taxon>
        <taxon>Halobacteria</taxon>
        <taxon>Halobacteriales</taxon>
        <taxon>Haloarculaceae</taxon>
        <taxon>Halorhabdus</taxon>
    </lineage>
</organism>
<dbReference type="GO" id="GO:0015035">
    <property type="term" value="F:protein-disulfide reductase activity"/>
    <property type="evidence" value="ECO:0007669"/>
    <property type="project" value="TreeGrafter"/>
</dbReference>
<gene>
    <name evidence="3" type="ORF">HLRTI_003016</name>
    <name evidence="2" type="ORF">HTIA_0285</name>
</gene>
<dbReference type="STRING" id="1033806.HTIA_0285"/>
<keyword evidence="5" id="KW-1185">Reference proteome</keyword>
<dbReference type="RefSeq" id="WP_008528176.1">
    <property type="nucleotide sequence ID" value="NC_021921.1"/>
</dbReference>
<dbReference type="HOGENOM" id="CLU_090389_10_4_2"/>
<dbReference type="Pfam" id="PF00085">
    <property type="entry name" value="Thioredoxin"/>
    <property type="match status" value="1"/>
</dbReference>
<dbReference type="Gene3D" id="3.40.30.10">
    <property type="entry name" value="Glutaredoxin"/>
    <property type="match status" value="1"/>
</dbReference>
<dbReference type="PANTHER" id="PTHR45663">
    <property type="entry name" value="GEO12009P1"/>
    <property type="match status" value="1"/>
</dbReference>
<dbReference type="OrthoDB" id="35385at2157"/>
<dbReference type="PROSITE" id="PS51352">
    <property type="entry name" value="THIOREDOXIN_2"/>
    <property type="match status" value="1"/>
</dbReference>
<dbReference type="KEGG" id="hti:HTIA_0285"/>
<sequence>MTAATQYDAADPPERPVALADEADLDALVETYDTVLVEFYTEGCSVCASMEPILGIAAQESDAVVATVNPRDDPPLVDRFDVRSVPLLVVFREGEAVERVADGFQPVEDVIDLIERNQ</sequence>
<evidence type="ECO:0000313" key="2">
    <source>
        <dbReference type="EMBL" id="CCQ32435.1"/>
    </source>
</evidence>
<dbReference type="EMBL" id="HF571520">
    <property type="protein sequence ID" value="CCQ32435.1"/>
    <property type="molecule type" value="Genomic_DNA"/>
</dbReference>
<dbReference type="Proteomes" id="UP000015381">
    <property type="component" value="Chromosome I"/>
</dbReference>
<feature type="domain" description="Thioredoxin" evidence="1">
    <location>
        <begin position="1"/>
        <end position="118"/>
    </location>
</feature>
<dbReference type="InterPro" id="IPR036249">
    <property type="entry name" value="Thioredoxin-like_sf"/>
</dbReference>
<dbReference type="Proteomes" id="UP000003861">
    <property type="component" value="Unassembled WGS sequence"/>
</dbReference>
<dbReference type="EC" id="5.3.4.1" evidence="3"/>
<evidence type="ECO:0000313" key="3">
    <source>
        <dbReference type="EMBL" id="ERJ05010.1"/>
    </source>
</evidence>